<dbReference type="EMBL" id="AXCZ01000006">
    <property type="protein sequence ID" value="KGM14302.1"/>
    <property type="molecule type" value="Genomic_DNA"/>
</dbReference>
<dbReference type="InterPro" id="IPR053145">
    <property type="entry name" value="AB_hydrolase_Est10"/>
</dbReference>
<dbReference type="Pfam" id="PF08840">
    <property type="entry name" value="BAAT_C"/>
    <property type="match status" value="1"/>
</dbReference>
<feature type="transmembrane region" description="Helical" evidence="1">
    <location>
        <begin position="352"/>
        <end position="371"/>
    </location>
</feature>
<dbReference type="PANTHER" id="PTHR43265:SF1">
    <property type="entry name" value="ESTERASE ESTD"/>
    <property type="match status" value="1"/>
</dbReference>
<dbReference type="AlphaFoldDB" id="A0A0A0C2U7"/>
<accession>A0A0A0C2U7</accession>
<feature type="transmembrane region" description="Helical" evidence="1">
    <location>
        <begin position="471"/>
        <end position="492"/>
    </location>
</feature>
<feature type="transmembrane region" description="Helical" evidence="1">
    <location>
        <begin position="432"/>
        <end position="450"/>
    </location>
</feature>
<feature type="domain" description="BAAT/Acyl-CoA thioester hydrolase C-terminal" evidence="2">
    <location>
        <begin position="146"/>
        <end position="202"/>
    </location>
</feature>
<dbReference type="Proteomes" id="UP000054314">
    <property type="component" value="Unassembled WGS sequence"/>
</dbReference>
<evidence type="ECO:0000256" key="1">
    <source>
        <dbReference type="SAM" id="Phobius"/>
    </source>
</evidence>
<proteinExistence type="predicted"/>
<keyword evidence="1" id="KW-1133">Transmembrane helix</keyword>
<keyword evidence="3" id="KW-0378">Hydrolase</keyword>
<feature type="transmembrane region" description="Helical" evidence="1">
    <location>
        <begin position="392"/>
        <end position="412"/>
    </location>
</feature>
<reference evidence="3 4" key="1">
    <citation type="submission" date="2013-08" db="EMBL/GenBank/DDBJ databases">
        <title>Genome sequencing of Cellulomonas bogoriensis 69B4.</title>
        <authorList>
            <person name="Chen F."/>
            <person name="Li Y."/>
            <person name="Wang G."/>
        </authorList>
    </citation>
    <scope>NUCLEOTIDE SEQUENCE [LARGE SCALE GENOMIC DNA]</scope>
    <source>
        <strain evidence="3 4">69B4</strain>
    </source>
</reference>
<dbReference type="InterPro" id="IPR014940">
    <property type="entry name" value="BAAT_C"/>
</dbReference>
<dbReference type="RefSeq" id="WP_035056784.1">
    <property type="nucleotide sequence ID" value="NZ_AXCZ01000006.1"/>
</dbReference>
<dbReference type="PANTHER" id="PTHR43265">
    <property type="entry name" value="ESTERASE ESTD"/>
    <property type="match status" value="1"/>
</dbReference>
<evidence type="ECO:0000259" key="2">
    <source>
        <dbReference type="Pfam" id="PF08840"/>
    </source>
</evidence>
<name>A0A0A0C2U7_9CELL</name>
<dbReference type="OrthoDB" id="9765647at2"/>
<comment type="caution">
    <text evidence="3">The sequence shown here is derived from an EMBL/GenBank/DDBJ whole genome shotgun (WGS) entry which is preliminary data.</text>
</comment>
<organism evidence="3 4">
    <name type="scientific">Cellulomonas bogoriensis 69B4 = DSM 16987</name>
    <dbReference type="NCBI Taxonomy" id="1386082"/>
    <lineage>
        <taxon>Bacteria</taxon>
        <taxon>Bacillati</taxon>
        <taxon>Actinomycetota</taxon>
        <taxon>Actinomycetes</taxon>
        <taxon>Micrococcales</taxon>
        <taxon>Cellulomonadaceae</taxon>
        <taxon>Cellulomonas</taxon>
    </lineage>
</organism>
<dbReference type="Gene3D" id="3.40.50.1820">
    <property type="entry name" value="alpha/beta hydrolase"/>
    <property type="match status" value="1"/>
</dbReference>
<dbReference type="InterPro" id="IPR029058">
    <property type="entry name" value="AB_hydrolase_fold"/>
</dbReference>
<dbReference type="SUPFAM" id="SSF53474">
    <property type="entry name" value="alpha/beta-Hydrolases"/>
    <property type="match status" value="1"/>
</dbReference>
<evidence type="ECO:0000313" key="3">
    <source>
        <dbReference type="EMBL" id="KGM14302.1"/>
    </source>
</evidence>
<sequence>MRYRIALTTAGVVVGLGLVGAVSGPGWDPVPLTETVDVATADTTIDVGVVTDPVGTYEVATSVVDVSLTGHDVQARVAQPLGAQGPRPGVVFVHGAGTGRFEDAFVDHAHALASAGVVTLVPDKRLDTYTTRDRQYPAMANDYLRSVQLLRDLPGVDPDRVGVYGESEGGWIVPLMAADNPSVAFTVLVAAPVVPPRQQAAFAVDSYLRNIGVPDSLLRSIPRFVGMEIPGGGFEYTRFDVRPFQQRMRQPVLIGYGTGDEAMPIVQAPLQLVADLEVAGNEDWTLRYYRDANHGMRIDGELCEDFVRDLAHWVQALPHSAGAEPRVAGAEPYQRFVAGPVERPRWYAEGDLLVVSLVASFLAVATGPVVWAVRRVLRRPGTMMAEGVRAPLITLGAGCVVTFAALAVYLLTVAHLAQNYRTSVAVVQGGWFALRMLGVVTVLAGVVLVYRILDGRRRGGVPAARGTAGEWVLASTVGGAVMLLLSAAYWGVFPALV</sequence>
<keyword evidence="4" id="KW-1185">Reference proteome</keyword>
<dbReference type="GO" id="GO:0052689">
    <property type="term" value="F:carboxylic ester hydrolase activity"/>
    <property type="evidence" value="ECO:0007669"/>
    <property type="project" value="TreeGrafter"/>
</dbReference>
<keyword evidence="1" id="KW-0812">Transmembrane</keyword>
<keyword evidence="1" id="KW-0472">Membrane</keyword>
<protein>
    <submittedName>
        <fullName evidence="3">Dienelactone hydrolase</fullName>
    </submittedName>
</protein>
<gene>
    <name evidence="3" type="ORF">N869_14980</name>
</gene>
<evidence type="ECO:0000313" key="4">
    <source>
        <dbReference type="Proteomes" id="UP000054314"/>
    </source>
</evidence>